<name>A0A078SA59_BACUN</name>
<proteinExistence type="predicted"/>
<reference evidence="1 2" key="1">
    <citation type="submission" date="2014-04" db="EMBL/GenBank/DDBJ databases">
        <authorList>
            <person name="Sears C."/>
            <person name="Carroll K."/>
            <person name="Sack B.R."/>
            <person name="Qadri F."/>
            <person name="Myers L.L."/>
            <person name="Chung G.-T."/>
            <person name="Escheverria P."/>
            <person name="Fraser C.M."/>
            <person name="Sadzewicz L."/>
            <person name="Shefchek K.A."/>
            <person name="Tallon L."/>
            <person name="Das S.P."/>
            <person name="Daugherty S."/>
            <person name="Mongodin E.F."/>
        </authorList>
    </citation>
    <scope>NUCLEOTIDE SEQUENCE [LARGE SCALE GENOMIC DNA]</scope>
    <source>
        <strain evidence="1 2">3978 T3 ii</strain>
    </source>
</reference>
<dbReference type="PATRIC" id="fig|1339349.3.peg.636"/>
<dbReference type="SUPFAM" id="SSF52309">
    <property type="entry name" value="N-(deoxy)ribosyltransferase-like"/>
    <property type="match status" value="1"/>
</dbReference>
<dbReference type="Pfam" id="PF14359">
    <property type="entry name" value="DUF4406"/>
    <property type="match status" value="1"/>
</dbReference>
<evidence type="ECO:0000313" key="1">
    <source>
        <dbReference type="EMBL" id="KDS57241.1"/>
    </source>
</evidence>
<evidence type="ECO:0008006" key="3">
    <source>
        <dbReference type="Google" id="ProtNLM"/>
    </source>
</evidence>
<evidence type="ECO:0000313" key="2">
    <source>
        <dbReference type="Proteomes" id="UP000028013"/>
    </source>
</evidence>
<dbReference type="EMBL" id="JNHN01000082">
    <property type="protein sequence ID" value="KDS57241.1"/>
    <property type="molecule type" value="Genomic_DNA"/>
</dbReference>
<protein>
    <recommendedName>
        <fullName evidence="3">DUF4406 domain-containing protein</fullName>
    </recommendedName>
</protein>
<dbReference type="Proteomes" id="UP000028013">
    <property type="component" value="Unassembled WGS sequence"/>
</dbReference>
<dbReference type="AlphaFoldDB" id="A0A078SA59"/>
<accession>A0A078SA59</accession>
<organism evidence="1 2">
    <name type="scientific">Bacteroides uniformis str. 3978 T3 ii</name>
    <dbReference type="NCBI Taxonomy" id="1339349"/>
    <lineage>
        <taxon>Bacteria</taxon>
        <taxon>Pseudomonadati</taxon>
        <taxon>Bacteroidota</taxon>
        <taxon>Bacteroidia</taxon>
        <taxon>Bacteroidales</taxon>
        <taxon>Bacteroidaceae</taxon>
        <taxon>Bacteroides</taxon>
    </lineage>
</organism>
<comment type="caution">
    <text evidence="1">The sequence shown here is derived from an EMBL/GenBank/DDBJ whole genome shotgun (WGS) entry which is preliminary data.</text>
</comment>
<sequence length="157" mass="17935">MMEKKEEKKVCCICGKEYEGYGYNPFPVKEEGCCCQSCNYSVVVPERWERHKAYQRGEATGAGKVYISGAIAHYDMDERKEAFSRAEEELKAQGYDPVNPFRNGLPDEAHWRAHMRADIALLLACDYIYMLKDWELSKGAKLELDVASSCGIKVLFE</sequence>
<dbReference type="InterPro" id="IPR025518">
    <property type="entry name" value="DUF4406"/>
</dbReference>
<gene>
    <name evidence="1" type="ORF">M094_3806</name>
</gene>
<dbReference type="Gene3D" id="3.40.50.450">
    <property type="match status" value="1"/>
</dbReference>